<dbReference type="CDD" id="cd02440">
    <property type="entry name" value="AdoMet_MTases"/>
    <property type="match status" value="1"/>
</dbReference>
<dbReference type="SUPFAM" id="SSF53335">
    <property type="entry name" value="S-adenosyl-L-methionine-dependent methyltransferases"/>
    <property type="match status" value="1"/>
</dbReference>
<keyword evidence="5" id="KW-1185">Reference proteome</keyword>
<protein>
    <recommendedName>
        <fullName evidence="6">Methyltransferase type 11 domain-containing protein</fullName>
    </recommendedName>
</protein>
<evidence type="ECO:0000313" key="4">
    <source>
        <dbReference type="EMBL" id="CAH0521270.1"/>
    </source>
</evidence>
<dbReference type="EMBL" id="CAKLCB010000376">
    <property type="protein sequence ID" value="CAH0521270.1"/>
    <property type="molecule type" value="Genomic_DNA"/>
</dbReference>
<evidence type="ECO:0000256" key="3">
    <source>
        <dbReference type="ARBA" id="ARBA00022679"/>
    </source>
</evidence>
<comment type="caution">
    <text evidence="4">The sequence shown here is derived from an EMBL/GenBank/DDBJ whole genome shotgun (WGS) entry which is preliminary data.</text>
</comment>
<keyword evidence="2" id="KW-0489">Methyltransferase</keyword>
<name>A0ABN8D774_9STRA</name>
<dbReference type="Proteomes" id="UP001158986">
    <property type="component" value="Unassembled WGS sequence"/>
</dbReference>
<keyword evidence="3" id="KW-0808">Transferase</keyword>
<sequence>MKWRTTCLNALGSSLRENDKESNMKVLLHGAAKALYDCLDDEGCCNGRYWEARFENKEEFDWYCKYLHIRELFVSYVSKTARVLVAGTGTSRLPAEMALDGYSDVVAMDYAANVIKKMHARSEKYSGEFGCLDAMLLKPETDTEETNWKRVTPDSPDDLCDAVNSMQQLARILNLKPDGLLFFLTFGNPSNRVNIFDSVPSDQYKFIEWDILQCLEMSPTFGQSTFVTRFFLFVARKKLK</sequence>
<dbReference type="PANTHER" id="PTHR12176:SF79">
    <property type="entry name" value="METHYLTRANSFERASE TYPE 11 DOMAIN-CONTAINING PROTEIN"/>
    <property type="match status" value="1"/>
</dbReference>
<dbReference type="Gene3D" id="3.40.50.150">
    <property type="entry name" value="Vaccinia Virus protein VP39"/>
    <property type="match status" value="1"/>
</dbReference>
<evidence type="ECO:0008006" key="6">
    <source>
        <dbReference type="Google" id="ProtNLM"/>
    </source>
</evidence>
<proteinExistence type="inferred from homology"/>
<dbReference type="PANTHER" id="PTHR12176">
    <property type="entry name" value="SAM-DEPENDENT METHYLTRANSFERASE SUPERFAMILY PROTEIN"/>
    <property type="match status" value="1"/>
</dbReference>
<reference evidence="4 5" key="1">
    <citation type="submission" date="2021-11" db="EMBL/GenBank/DDBJ databases">
        <authorList>
            <person name="Islam A."/>
            <person name="Islam S."/>
            <person name="Flora M.S."/>
            <person name="Rahman M."/>
            <person name="Ziaur R.M."/>
            <person name="Epstein J.H."/>
            <person name="Hassan M."/>
            <person name="Klassen M."/>
            <person name="Woodard K."/>
            <person name="Webb A."/>
            <person name="Webby R.J."/>
            <person name="El Zowalaty M.E."/>
        </authorList>
    </citation>
    <scope>NUCLEOTIDE SEQUENCE [LARGE SCALE GENOMIC DNA]</scope>
    <source>
        <strain evidence="4">Pbs1</strain>
    </source>
</reference>
<evidence type="ECO:0000256" key="2">
    <source>
        <dbReference type="ARBA" id="ARBA00022603"/>
    </source>
</evidence>
<organism evidence="4 5">
    <name type="scientific">Peronospora belbahrii</name>
    <dbReference type="NCBI Taxonomy" id="622444"/>
    <lineage>
        <taxon>Eukaryota</taxon>
        <taxon>Sar</taxon>
        <taxon>Stramenopiles</taxon>
        <taxon>Oomycota</taxon>
        <taxon>Peronosporomycetes</taxon>
        <taxon>Peronosporales</taxon>
        <taxon>Peronosporaceae</taxon>
        <taxon>Peronospora</taxon>
    </lineage>
</organism>
<dbReference type="InterPro" id="IPR051419">
    <property type="entry name" value="Lys/N-term_MeTrsfase_sf"/>
</dbReference>
<comment type="similarity">
    <text evidence="1">Belongs to the methyltransferase superfamily.</text>
</comment>
<evidence type="ECO:0000313" key="5">
    <source>
        <dbReference type="Proteomes" id="UP001158986"/>
    </source>
</evidence>
<accession>A0ABN8D774</accession>
<dbReference type="InterPro" id="IPR029063">
    <property type="entry name" value="SAM-dependent_MTases_sf"/>
</dbReference>
<evidence type="ECO:0000256" key="1">
    <source>
        <dbReference type="ARBA" id="ARBA00008361"/>
    </source>
</evidence>
<gene>
    <name evidence="4" type="ORF">PBS001_LOCUS7729</name>
</gene>